<dbReference type="Proteomes" id="UP000077248">
    <property type="component" value="Unassembled WGS sequence"/>
</dbReference>
<dbReference type="VEuPathDB" id="FungiDB:CC77DRAFT_1023046"/>
<evidence type="ECO:0000313" key="2">
    <source>
        <dbReference type="Proteomes" id="UP000077248"/>
    </source>
</evidence>
<organism evidence="1 2">
    <name type="scientific">Alternaria alternata</name>
    <name type="common">Alternaria rot fungus</name>
    <name type="synonym">Torula alternata</name>
    <dbReference type="NCBI Taxonomy" id="5599"/>
    <lineage>
        <taxon>Eukaryota</taxon>
        <taxon>Fungi</taxon>
        <taxon>Dikarya</taxon>
        <taxon>Ascomycota</taxon>
        <taxon>Pezizomycotina</taxon>
        <taxon>Dothideomycetes</taxon>
        <taxon>Pleosporomycetidae</taxon>
        <taxon>Pleosporales</taxon>
        <taxon>Pleosporineae</taxon>
        <taxon>Pleosporaceae</taxon>
        <taxon>Alternaria</taxon>
        <taxon>Alternaria sect. Alternaria</taxon>
        <taxon>Alternaria alternata complex</taxon>
    </lineage>
</organism>
<reference evidence="1 2" key="1">
    <citation type="submission" date="2016-05" db="EMBL/GenBank/DDBJ databases">
        <title>Comparative analysis of secretome profiles of manganese(II)-oxidizing ascomycete fungi.</title>
        <authorList>
            <consortium name="DOE Joint Genome Institute"/>
            <person name="Zeiner C.A."/>
            <person name="Purvine S.O."/>
            <person name="Zink E.M."/>
            <person name="Wu S."/>
            <person name="Pasa-Tolic L."/>
            <person name="Chaput D.L."/>
            <person name="Haridas S."/>
            <person name="Grigoriev I.V."/>
            <person name="Santelli C.M."/>
            <person name="Hansel C.M."/>
        </authorList>
    </citation>
    <scope>NUCLEOTIDE SEQUENCE [LARGE SCALE GENOMIC DNA]</scope>
    <source>
        <strain evidence="1 2">SRC1lrK2f</strain>
    </source>
</reference>
<name>A0A177DDD6_ALTAL</name>
<dbReference type="RefSeq" id="XP_018382947.1">
    <property type="nucleotide sequence ID" value="XM_018525600.1"/>
</dbReference>
<dbReference type="EMBL" id="KV441486">
    <property type="protein sequence ID" value="OAG17526.1"/>
    <property type="molecule type" value="Genomic_DNA"/>
</dbReference>
<sequence>MVTAEKARKRWAPLRNKLQAKLMVMMEEVSKLEELMFESATMEFGQKRNLISYMTTWLV</sequence>
<dbReference type="KEGG" id="aalt:CC77DRAFT_1023046"/>
<gene>
    <name evidence="1" type="ORF">CC77DRAFT_1023046</name>
</gene>
<accession>A0A177DDD6</accession>
<protein>
    <submittedName>
        <fullName evidence="1">Uncharacterized protein</fullName>
    </submittedName>
</protein>
<keyword evidence="2" id="KW-1185">Reference proteome</keyword>
<evidence type="ECO:0000313" key="1">
    <source>
        <dbReference type="EMBL" id="OAG17526.1"/>
    </source>
</evidence>
<dbReference type="AlphaFoldDB" id="A0A177DDD6"/>
<dbReference type="GeneID" id="29111194"/>
<proteinExistence type="predicted"/>